<evidence type="ECO:0008006" key="4">
    <source>
        <dbReference type="Google" id="ProtNLM"/>
    </source>
</evidence>
<organism evidence="2 3">
    <name type="scientific">Glossina brevipalpis</name>
    <dbReference type="NCBI Taxonomy" id="37001"/>
    <lineage>
        <taxon>Eukaryota</taxon>
        <taxon>Metazoa</taxon>
        <taxon>Ecdysozoa</taxon>
        <taxon>Arthropoda</taxon>
        <taxon>Hexapoda</taxon>
        <taxon>Insecta</taxon>
        <taxon>Pterygota</taxon>
        <taxon>Neoptera</taxon>
        <taxon>Endopterygota</taxon>
        <taxon>Diptera</taxon>
        <taxon>Brachycera</taxon>
        <taxon>Muscomorpha</taxon>
        <taxon>Hippoboscoidea</taxon>
        <taxon>Glossinidae</taxon>
        <taxon>Glossina</taxon>
    </lineage>
</organism>
<dbReference type="Proteomes" id="UP000091820">
    <property type="component" value="Unassembled WGS sequence"/>
</dbReference>
<protein>
    <recommendedName>
        <fullName evidence="4">TPX2 C-terminal domain-containing protein</fullName>
    </recommendedName>
</protein>
<reference evidence="3" key="1">
    <citation type="submission" date="2014-03" db="EMBL/GenBank/DDBJ databases">
        <authorList>
            <person name="Aksoy S."/>
            <person name="Warren W."/>
            <person name="Wilson R.K."/>
        </authorList>
    </citation>
    <scope>NUCLEOTIDE SEQUENCE [LARGE SCALE GENOMIC DNA]</scope>
    <source>
        <strain evidence="3">IAEA</strain>
    </source>
</reference>
<evidence type="ECO:0000256" key="1">
    <source>
        <dbReference type="SAM" id="MobiDB-lite"/>
    </source>
</evidence>
<feature type="region of interest" description="Disordered" evidence="1">
    <location>
        <begin position="29"/>
        <end position="60"/>
    </location>
</feature>
<evidence type="ECO:0000313" key="3">
    <source>
        <dbReference type="Proteomes" id="UP000091820"/>
    </source>
</evidence>
<dbReference type="AlphaFoldDB" id="A0A1A9WU54"/>
<feature type="compositionally biased region" description="Basic and acidic residues" evidence="1">
    <location>
        <begin position="34"/>
        <end position="60"/>
    </location>
</feature>
<accession>A0A1A9WU54</accession>
<sequence length="108" mass="13098">MPNFNYYHKKLQKQAIVHNITVPVTPQVMKRSHKTEQTSEQLKEKTEIKKSETQRLKERRQHTTEIMHRNFEERKRQREKEKKKQEEALCKELRKAAICKAPSNPFKK</sequence>
<dbReference type="VEuPathDB" id="VectorBase:GBRI032121"/>
<evidence type="ECO:0000313" key="2">
    <source>
        <dbReference type="EnsemblMetazoa" id="GBRI032121-PA"/>
    </source>
</evidence>
<dbReference type="EnsemblMetazoa" id="GBRI032121-RA">
    <property type="protein sequence ID" value="GBRI032121-PA"/>
    <property type="gene ID" value="GBRI032121"/>
</dbReference>
<name>A0A1A9WU54_9MUSC</name>
<proteinExistence type="predicted"/>
<reference evidence="2" key="2">
    <citation type="submission" date="2020-05" db="UniProtKB">
        <authorList>
            <consortium name="EnsemblMetazoa"/>
        </authorList>
    </citation>
    <scope>IDENTIFICATION</scope>
    <source>
        <strain evidence="2">IAEA</strain>
    </source>
</reference>
<keyword evidence="3" id="KW-1185">Reference proteome</keyword>